<dbReference type="Gene3D" id="1.10.150.20">
    <property type="entry name" value="5' to 3' exonuclease, C-terminal subdomain"/>
    <property type="match status" value="1"/>
</dbReference>
<proteinExistence type="predicted"/>
<evidence type="ECO:0000313" key="1">
    <source>
        <dbReference type="EMBL" id="SMF53439.1"/>
    </source>
</evidence>
<sequence length="73" mass="8414">MRRNYRFTNFDDYIDNSDLPERLISILERSGFERLSTLTRLSDVELLLLPNIGPHYVAEIRRVAPCSCTGGLL</sequence>
<organism evidence="1 2">
    <name type="scientific">Xaviernesmea oryzae</name>
    <dbReference type="NCBI Taxonomy" id="464029"/>
    <lineage>
        <taxon>Bacteria</taxon>
        <taxon>Pseudomonadati</taxon>
        <taxon>Pseudomonadota</taxon>
        <taxon>Alphaproteobacteria</taxon>
        <taxon>Hyphomicrobiales</taxon>
        <taxon>Rhizobiaceae</taxon>
        <taxon>Rhizobium/Agrobacterium group</taxon>
        <taxon>Xaviernesmea</taxon>
    </lineage>
</organism>
<gene>
    <name evidence="1" type="ORF">SAMN02982989_3202</name>
</gene>
<dbReference type="Proteomes" id="UP000192903">
    <property type="component" value="Unassembled WGS sequence"/>
</dbReference>
<dbReference type="AlphaFoldDB" id="A0A1X7FL40"/>
<reference evidence="2" key="1">
    <citation type="submission" date="2017-04" db="EMBL/GenBank/DDBJ databases">
        <authorList>
            <person name="Varghese N."/>
            <person name="Submissions S."/>
        </authorList>
    </citation>
    <scope>NUCLEOTIDE SEQUENCE [LARGE SCALE GENOMIC DNA]</scope>
    <source>
        <strain evidence="2">B4P</strain>
    </source>
</reference>
<evidence type="ECO:0008006" key="3">
    <source>
        <dbReference type="Google" id="ProtNLM"/>
    </source>
</evidence>
<dbReference type="EMBL" id="FXAF01000006">
    <property type="protein sequence ID" value="SMF53439.1"/>
    <property type="molecule type" value="Genomic_DNA"/>
</dbReference>
<evidence type="ECO:0000313" key="2">
    <source>
        <dbReference type="Proteomes" id="UP000192903"/>
    </source>
</evidence>
<keyword evidence="2" id="KW-1185">Reference proteome</keyword>
<dbReference type="SUPFAM" id="SSF47789">
    <property type="entry name" value="C-terminal domain of RNA polymerase alpha subunit"/>
    <property type="match status" value="1"/>
</dbReference>
<accession>A0A1X7FL40</accession>
<protein>
    <recommendedName>
        <fullName evidence="3">RNA polymerase alpha subunit</fullName>
    </recommendedName>
</protein>
<name>A0A1X7FL40_9HYPH</name>